<dbReference type="Proteomes" id="UP000261420">
    <property type="component" value="Unplaced"/>
</dbReference>
<accession>A0A3B4VQZ5</accession>
<name>A0A3B4VQZ5_SERDU</name>
<dbReference type="SUPFAM" id="SSF52540">
    <property type="entry name" value="P-loop containing nucleoside triphosphate hydrolases"/>
    <property type="match status" value="1"/>
</dbReference>
<proteinExistence type="inferred from homology"/>
<dbReference type="Gene3D" id="3.40.50.300">
    <property type="entry name" value="P-loop containing nucleotide triphosphate hydrolases"/>
    <property type="match status" value="1"/>
</dbReference>
<evidence type="ECO:0000256" key="2">
    <source>
        <dbReference type="ARBA" id="ARBA00022741"/>
    </source>
</evidence>
<keyword evidence="6" id="KW-1185">Reference proteome</keyword>
<comment type="similarity">
    <text evidence="1">Belongs to the TRAFAC class TrmE-Era-EngA-EngB-Septin-like GTPase superfamily. AIG1/Toc34/Toc159-like paraseptin GTPase family. IAN subfamily.</text>
</comment>
<dbReference type="GeneTree" id="ENSGT01120000271858"/>
<dbReference type="Pfam" id="PF04548">
    <property type="entry name" value="AIG1"/>
    <property type="match status" value="1"/>
</dbReference>
<dbReference type="AlphaFoldDB" id="A0A3B4VQZ5"/>
<dbReference type="InterPro" id="IPR045058">
    <property type="entry name" value="GIMA/IAN/Toc"/>
</dbReference>
<dbReference type="PROSITE" id="PS51720">
    <property type="entry name" value="G_AIG1"/>
    <property type="match status" value="1"/>
</dbReference>
<dbReference type="InterPro" id="IPR027417">
    <property type="entry name" value="P-loop_NTPase"/>
</dbReference>
<protein>
    <recommendedName>
        <fullName evidence="4">AIG1-type G domain-containing protein</fullName>
    </recommendedName>
</protein>
<keyword evidence="2" id="KW-0547">Nucleotide-binding</keyword>
<dbReference type="PANTHER" id="PTHR10903:SF112">
    <property type="entry name" value="SI:CH211-113E8.5"/>
    <property type="match status" value="1"/>
</dbReference>
<dbReference type="GO" id="GO:0005525">
    <property type="term" value="F:GTP binding"/>
    <property type="evidence" value="ECO:0007669"/>
    <property type="project" value="UniProtKB-KW"/>
</dbReference>
<evidence type="ECO:0000313" key="6">
    <source>
        <dbReference type="Proteomes" id="UP000261420"/>
    </source>
</evidence>
<evidence type="ECO:0000256" key="1">
    <source>
        <dbReference type="ARBA" id="ARBA00008535"/>
    </source>
</evidence>
<sequence length="180" mass="20024">HPIPFHNQITPRQSAVGNTFVGRKIFVSSASAQSVPETCEKERVKSCRKIHVVDAPGILDTSKSVSSPGPRVFLLVIQIGRFTKEEENCVQALETIFGPETSKYMIVLVTHGDELEGGPIQEYVQTGVVTVVELVKKIDEMVAANGGKHFSDKMYEERKQTLHEQREERDTAGLQLLLHV</sequence>
<feature type="domain" description="AIG1-type G" evidence="4">
    <location>
        <begin position="1"/>
        <end position="180"/>
    </location>
</feature>
<evidence type="ECO:0000313" key="5">
    <source>
        <dbReference type="Ensembl" id="ENSSDUP00000033059.1"/>
    </source>
</evidence>
<reference evidence="5" key="1">
    <citation type="submission" date="2025-08" db="UniProtKB">
        <authorList>
            <consortium name="Ensembl"/>
        </authorList>
    </citation>
    <scope>IDENTIFICATION</scope>
</reference>
<keyword evidence="3" id="KW-0342">GTP-binding</keyword>
<organism evidence="5 6">
    <name type="scientific">Seriola dumerili</name>
    <name type="common">Greater amberjack</name>
    <name type="synonym">Caranx dumerili</name>
    <dbReference type="NCBI Taxonomy" id="41447"/>
    <lineage>
        <taxon>Eukaryota</taxon>
        <taxon>Metazoa</taxon>
        <taxon>Chordata</taxon>
        <taxon>Craniata</taxon>
        <taxon>Vertebrata</taxon>
        <taxon>Euteleostomi</taxon>
        <taxon>Actinopterygii</taxon>
        <taxon>Neopterygii</taxon>
        <taxon>Teleostei</taxon>
        <taxon>Neoteleostei</taxon>
        <taxon>Acanthomorphata</taxon>
        <taxon>Carangaria</taxon>
        <taxon>Carangiformes</taxon>
        <taxon>Carangidae</taxon>
        <taxon>Seriola</taxon>
    </lineage>
</organism>
<dbReference type="OMA" id="TIDHYVE"/>
<reference evidence="5" key="2">
    <citation type="submission" date="2025-09" db="UniProtKB">
        <authorList>
            <consortium name="Ensembl"/>
        </authorList>
    </citation>
    <scope>IDENTIFICATION</scope>
</reference>
<evidence type="ECO:0000259" key="4">
    <source>
        <dbReference type="PROSITE" id="PS51720"/>
    </source>
</evidence>
<dbReference type="InterPro" id="IPR006703">
    <property type="entry name" value="G_AIG1"/>
</dbReference>
<evidence type="ECO:0000256" key="3">
    <source>
        <dbReference type="ARBA" id="ARBA00023134"/>
    </source>
</evidence>
<dbReference type="PANTHER" id="PTHR10903">
    <property type="entry name" value="GTPASE, IMAP FAMILY MEMBER-RELATED"/>
    <property type="match status" value="1"/>
</dbReference>
<dbReference type="Ensembl" id="ENSSDUT00000033622.1">
    <property type="protein sequence ID" value="ENSSDUP00000033059.1"/>
    <property type="gene ID" value="ENSSDUG00000023744.1"/>
</dbReference>
<dbReference type="STRING" id="41447.ENSSDUP00000033059"/>